<dbReference type="EMBL" id="BNJG01000001">
    <property type="protein sequence ID" value="GHO53585.1"/>
    <property type="molecule type" value="Genomic_DNA"/>
</dbReference>
<accession>A0ABQ3ULN9</accession>
<evidence type="ECO:0000313" key="1">
    <source>
        <dbReference type="EMBL" id="GHO53585.1"/>
    </source>
</evidence>
<reference evidence="1 2" key="1">
    <citation type="journal article" date="2021" name="Int. J. Syst. Evol. Microbiol.">
        <title>Reticulibacter mediterranei gen. nov., sp. nov., within the new family Reticulibacteraceae fam. nov., and Ktedonospora formicarum gen. nov., sp. nov., Ktedonobacter robiniae sp. nov., Dictyobacter formicarum sp. nov. and Dictyobacter arantiisoli sp. nov., belonging to the class Ktedonobacteria.</title>
        <authorList>
            <person name="Yabe S."/>
            <person name="Zheng Y."/>
            <person name="Wang C.M."/>
            <person name="Sakai Y."/>
            <person name="Abe K."/>
            <person name="Yokota A."/>
            <person name="Donadio S."/>
            <person name="Cavaletti L."/>
            <person name="Monciardini P."/>
        </authorList>
    </citation>
    <scope>NUCLEOTIDE SEQUENCE [LARGE SCALE GENOMIC DNA]</scope>
    <source>
        <strain evidence="1 2">SOSP1-30</strain>
    </source>
</reference>
<evidence type="ECO:0000313" key="2">
    <source>
        <dbReference type="Proteomes" id="UP000654345"/>
    </source>
</evidence>
<gene>
    <name evidence="1" type="ORF">KSB_20600</name>
</gene>
<name>A0ABQ3ULN9_9CHLR</name>
<protein>
    <submittedName>
        <fullName evidence="1">Uncharacterized protein</fullName>
    </submittedName>
</protein>
<dbReference type="RefSeq" id="WP_201370398.1">
    <property type="nucleotide sequence ID" value="NZ_BNJG01000001.1"/>
</dbReference>
<sequence>MQVSEPELQATIASAKMLRPDDGDSLDLIETRYAPMRQSLLSLYQALDWPPVRATEPALQALEQVSHLAQHRKRVTAPIQKIGKGKMVAPLGHLTERWRKHALAGKGIAPTYYETAAFDALKGRVRSGDIAVNGSRRYRAFEGYLLPQPVLNSLSRNTGPGLP</sequence>
<comment type="caution">
    <text evidence="1">The sequence shown here is derived from an EMBL/GenBank/DDBJ whole genome shotgun (WGS) entry which is preliminary data.</text>
</comment>
<organism evidence="1 2">
    <name type="scientific">Ktedonobacter robiniae</name>
    <dbReference type="NCBI Taxonomy" id="2778365"/>
    <lineage>
        <taxon>Bacteria</taxon>
        <taxon>Bacillati</taxon>
        <taxon>Chloroflexota</taxon>
        <taxon>Ktedonobacteria</taxon>
        <taxon>Ktedonobacterales</taxon>
        <taxon>Ktedonobacteraceae</taxon>
        <taxon>Ktedonobacter</taxon>
    </lineage>
</organism>
<keyword evidence="2" id="KW-1185">Reference proteome</keyword>
<dbReference type="Proteomes" id="UP000654345">
    <property type="component" value="Unassembled WGS sequence"/>
</dbReference>
<proteinExistence type="predicted"/>